<evidence type="ECO:0000313" key="2">
    <source>
        <dbReference type="Proteomes" id="UP000012589"/>
    </source>
</evidence>
<reference evidence="1 2" key="1">
    <citation type="journal article" date="2014" name="Genome Announc.">
        <title>Draft genome sequences of the altered schaedler flora, a defined bacterial community from gnotobiotic mice.</title>
        <authorList>
            <person name="Wannemuehler M.J."/>
            <person name="Overstreet A.M."/>
            <person name="Ward D.V."/>
            <person name="Phillips G.J."/>
        </authorList>
    </citation>
    <scope>NUCLEOTIDE SEQUENCE [LARGE SCALE GENOMIC DNA]</scope>
    <source>
        <strain evidence="1 2">ASF492</strain>
    </source>
</reference>
<dbReference type="AlphaFoldDB" id="N2BRF7"/>
<comment type="caution">
    <text evidence="1">The sequence shown here is derived from an EMBL/GenBank/DDBJ whole genome shotgun (WGS) entry which is preliminary data.</text>
</comment>
<organism evidence="1 2">
    <name type="scientific">Eubacterium plexicaudatum ASF492</name>
    <dbReference type="NCBI Taxonomy" id="1235802"/>
    <lineage>
        <taxon>Bacteria</taxon>
        <taxon>Bacillati</taxon>
        <taxon>Bacillota</taxon>
        <taxon>Clostridia</taxon>
        <taxon>Eubacteriales</taxon>
        <taxon>Eubacteriaceae</taxon>
        <taxon>Eubacterium</taxon>
    </lineage>
</organism>
<evidence type="ECO:0000313" key="1">
    <source>
        <dbReference type="EMBL" id="EMZ39459.1"/>
    </source>
</evidence>
<dbReference type="Proteomes" id="UP000012589">
    <property type="component" value="Unassembled WGS sequence"/>
</dbReference>
<dbReference type="EMBL" id="AQFT01000003">
    <property type="protein sequence ID" value="EMZ39459.1"/>
    <property type="molecule type" value="Genomic_DNA"/>
</dbReference>
<protein>
    <submittedName>
        <fullName evidence="1">Uncharacterized protein</fullName>
    </submittedName>
</protein>
<gene>
    <name evidence="1" type="ORF">C823_00087</name>
</gene>
<name>N2BRF7_9FIRM</name>
<accession>N2BRF7</accession>
<keyword evidence="2" id="KW-1185">Reference proteome</keyword>
<proteinExistence type="predicted"/>
<dbReference type="PATRIC" id="fig|1235802.3.peg.93"/>
<dbReference type="OrthoDB" id="9796385at2"/>
<dbReference type="HOGENOM" id="CLU_873586_0_0_9"/>
<dbReference type="eggNOG" id="ENOG5033ZFZ">
    <property type="taxonomic scope" value="Bacteria"/>
</dbReference>
<sequence>MNRHFPNKAMRTACVAALFILLLYSGFRQNENQSARPNQSALLFRYSEKTDSTNVIPLKIDDGVLYEYHTDTHAWSAMKLDGMAAQVFSGERLCVLMEGGSLFYEGQDLSPDEDNLPLTAGYSRYMAGKALEYNKTEPFLGVNGNLEYPDFMALLQAGELLCEDEDDFKRVSLPRETPAAMSGSYVLTEGGNVYYMHNGIENVYDGGDIVAISASETAARCAGLKENGEAVLWWMDIEAPDVSEWKNLAAVRHGFNFVAGLRGDGRIDYVDNGGQSTAAIQEALGEWPDVADLIVASQSIVGVTEDGDCLFLDVNGDR</sequence>